<dbReference type="InterPro" id="IPR003961">
    <property type="entry name" value="FN3_dom"/>
</dbReference>
<keyword evidence="3" id="KW-1133">Transmembrane helix</keyword>
<evidence type="ECO:0000256" key="2">
    <source>
        <dbReference type="SAM" id="MobiDB-lite"/>
    </source>
</evidence>
<dbReference type="InterPro" id="IPR013783">
    <property type="entry name" value="Ig-like_fold"/>
</dbReference>
<evidence type="ECO:0000313" key="6">
    <source>
        <dbReference type="Proteomes" id="UP001163046"/>
    </source>
</evidence>
<keyword evidence="5" id="KW-0378">Hydrolase</keyword>
<dbReference type="SMART" id="SM00060">
    <property type="entry name" value="FN3"/>
    <property type="match status" value="4"/>
</dbReference>
<dbReference type="PANTHER" id="PTHR46708:SF2">
    <property type="entry name" value="FIBRONECTIN TYPE-III DOMAIN-CONTAINING PROTEIN"/>
    <property type="match status" value="1"/>
</dbReference>
<dbReference type="PRINTS" id="PR00014">
    <property type="entry name" value="FNTYPEIII"/>
</dbReference>
<evidence type="ECO:0000259" key="4">
    <source>
        <dbReference type="PROSITE" id="PS50853"/>
    </source>
</evidence>
<dbReference type="SUPFAM" id="SSF49265">
    <property type="entry name" value="Fibronectin type III"/>
    <property type="match status" value="3"/>
</dbReference>
<name>A0A9X0DBX3_9CNID</name>
<gene>
    <name evidence="5" type="primary">NEO1_1</name>
    <name evidence="5" type="ORF">OS493_003689</name>
</gene>
<accession>A0A9X0DBX3</accession>
<dbReference type="EMBL" id="MU825397">
    <property type="protein sequence ID" value="KAJ7394016.1"/>
    <property type="molecule type" value="Genomic_DNA"/>
</dbReference>
<dbReference type="OrthoDB" id="5955479at2759"/>
<dbReference type="PANTHER" id="PTHR46708">
    <property type="entry name" value="TENASCIN"/>
    <property type="match status" value="1"/>
</dbReference>
<evidence type="ECO:0000256" key="3">
    <source>
        <dbReference type="SAM" id="Phobius"/>
    </source>
</evidence>
<dbReference type="Pfam" id="PF00041">
    <property type="entry name" value="fn3"/>
    <property type="match status" value="3"/>
</dbReference>
<dbReference type="GO" id="GO:0003993">
    <property type="term" value="F:acid phosphatase activity"/>
    <property type="evidence" value="ECO:0007669"/>
    <property type="project" value="UniProtKB-EC"/>
</dbReference>
<dbReference type="InterPro" id="IPR050991">
    <property type="entry name" value="ECM_Regulatory_Proteins"/>
</dbReference>
<evidence type="ECO:0000256" key="1">
    <source>
        <dbReference type="ARBA" id="ARBA00022737"/>
    </source>
</evidence>
<feature type="compositionally biased region" description="Polar residues" evidence="2">
    <location>
        <begin position="635"/>
        <end position="665"/>
    </location>
</feature>
<dbReference type="CDD" id="cd00063">
    <property type="entry name" value="FN3"/>
    <property type="match status" value="5"/>
</dbReference>
<dbReference type="PROSITE" id="PS50853">
    <property type="entry name" value="FN3"/>
    <property type="match status" value="5"/>
</dbReference>
<comment type="caution">
    <text evidence="5">The sequence shown here is derived from an EMBL/GenBank/DDBJ whole genome shotgun (WGS) entry which is preliminary data.</text>
</comment>
<feature type="transmembrane region" description="Helical" evidence="3">
    <location>
        <begin position="532"/>
        <end position="554"/>
    </location>
</feature>
<sequence length="752" mass="83448">MWSLEVTWEPPPRDYQNGIITKYVIEYEESDRRGLPSTLEVPGQMLRETINGLFKGKTYSVTVSAATVIGNGPPSRAVTGTVLLQSTNVISPPAPWIAAKSSSMLNVTWLPPTYGQESVAEYHLFYVQLGKTEKGPFIVGKQDRSYTLKGLSPGSQFIIKVMAWDGKTLGQPAAVTATTDIDPAGPPPDYRLPPSRPIHLVCSVESPTSILLTWQRPLSAERIAYYTVKYHVKSSLSPVPVERRVDSENIIISGLTPGREYTIYVQSHHQTETKDHPGFSTSQKYCKIPLSEPSSPPRNVQFKYMTVRTVEVKWEPPPPVPNVEVIRYEIFYTYNSSYPDSKWMVQTYPLGLFSSYAKELTERLTGIIEDSTFYLKIRAANNQGPGPFCKTITIQPPSTVPRVAPNVTYTVMSSSQVQLSWVCPTVLDAFIKSFTVLFTNDKDLPEDRWEMQTVVVASSDRFPNLVTTSMNVKQINTYYVKVRAEYDDNIPGKWSKIIMISTAKKGNTSVVEPTRSPRISELEDNPAFNVKLGIIIGCTISAFCIVVLLLFIVWRNPCRQVPLKQSTEKATVNGLPSLNGFLPSHHQQIAVSARQDYSASTEETSASSGMCQCRCTCGAARWPMGPTMVRTNNCLPGSSDSSTPITQVFTSSTPGGDSEESGSQQELRRKREHNNPGSSSSSLSVELHRNEGISTIPLAVYSGSAIISGVRAKSEQRVNTFHPEATSRAYLLMYEFYFSCVLCISFFKVNVS</sequence>
<feature type="domain" description="Fibronectin type-III" evidence="4">
    <location>
        <begin position="403"/>
        <end position="505"/>
    </location>
</feature>
<feature type="domain" description="Fibronectin type-III" evidence="4">
    <location>
        <begin position="1"/>
        <end position="86"/>
    </location>
</feature>
<protein>
    <submittedName>
        <fullName evidence="5">Aminophospholipid-translocase</fullName>
        <ecNumber evidence="5">3.1.3.2</ecNumber>
    </submittedName>
</protein>
<dbReference type="Proteomes" id="UP001163046">
    <property type="component" value="Unassembled WGS sequence"/>
</dbReference>
<dbReference type="AlphaFoldDB" id="A0A9X0DBX3"/>
<dbReference type="InterPro" id="IPR036116">
    <property type="entry name" value="FN3_sf"/>
</dbReference>
<keyword evidence="6" id="KW-1185">Reference proteome</keyword>
<evidence type="ECO:0000313" key="5">
    <source>
        <dbReference type="EMBL" id="KAJ7394016.1"/>
    </source>
</evidence>
<feature type="domain" description="Fibronectin type-III" evidence="4">
    <location>
        <begin position="296"/>
        <end position="399"/>
    </location>
</feature>
<feature type="domain" description="Fibronectin type-III" evidence="4">
    <location>
        <begin position="91"/>
        <end position="184"/>
    </location>
</feature>
<keyword evidence="3" id="KW-0812">Transmembrane</keyword>
<proteinExistence type="predicted"/>
<keyword evidence="1" id="KW-0677">Repeat</keyword>
<keyword evidence="3" id="KW-0472">Membrane</keyword>
<dbReference type="Gene3D" id="2.60.40.10">
    <property type="entry name" value="Immunoglobulins"/>
    <property type="match status" value="5"/>
</dbReference>
<feature type="region of interest" description="Disordered" evidence="2">
    <location>
        <begin position="635"/>
        <end position="685"/>
    </location>
</feature>
<feature type="domain" description="Fibronectin type-III" evidence="4">
    <location>
        <begin position="193"/>
        <end position="291"/>
    </location>
</feature>
<reference evidence="5" key="1">
    <citation type="submission" date="2023-01" db="EMBL/GenBank/DDBJ databases">
        <title>Genome assembly of the deep-sea coral Lophelia pertusa.</title>
        <authorList>
            <person name="Herrera S."/>
            <person name="Cordes E."/>
        </authorList>
    </citation>
    <scope>NUCLEOTIDE SEQUENCE</scope>
    <source>
        <strain evidence="5">USNM1676648</strain>
        <tissue evidence="5">Polyp</tissue>
    </source>
</reference>
<organism evidence="5 6">
    <name type="scientific">Desmophyllum pertusum</name>
    <dbReference type="NCBI Taxonomy" id="174260"/>
    <lineage>
        <taxon>Eukaryota</taxon>
        <taxon>Metazoa</taxon>
        <taxon>Cnidaria</taxon>
        <taxon>Anthozoa</taxon>
        <taxon>Hexacorallia</taxon>
        <taxon>Scleractinia</taxon>
        <taxon>Caryophylliina</taxon>
        <taxon>Caryophylliidae</taxon>
        <taxon>Desmophyllum</taxon>
    </lineage>
</organism>
<dbReference type="EC" id="3.1.3.2" evidence="5"/>